<dbReference type="Proteomes" id="UP000194127">
    <property type="component" value="Unassembled WGS sequence"/>
</dbReference>
<organism evidence="3 4">
    <name type="scientific">Postia placenta MAD-698-R-SB12</name>
    <dbReference type="NCBI Taxonomy" id="670580"/>
    <lineage>
        <taxon>Eukaryota</taxon>
        <taxon>Fungi</taxon>
        <taxon>Dikarya</taxon>
        <taxon>Basidiomycota</taxon>
        <taxon>Agaricomycotina</taxon>
        <taxon>Agaricomycetes</taxon>
        <taxon>Polyporales</taxon>
        <taxon>Adustoporiaceae</taxon>
        <taxon>Rhodonia</taxon>
    </lineage>
</organism>
<dbReference type="RefSeq" id="XP_024341788.1">
    <property type="nucleotide sequence ID" value="XM_024478532.1"/>
</dbReference>
<keyword evidence="2" id="KW-0812">Transmembrane</keyword>
<feature type="region of interest" description="Disordered" evidence="1">
    <location>
        <begin position="178"/>
        <end position="221"/>
    </location>
</feature>
<keyword evidence="2" id="KW-1133">Transmembrane helix</keyword>
<evidence type="ECO:0000313" key="3">
    <source>
        <dbReference type="EMBL" id="OSX64994.1"/>
    </source>
</evidence>
<reference evidence="3 4" key="1">
    <citation type="submission" date="2017-04" db="EMBL/GenBank/DDBJ databases">
        <title>Genome Sequence of the Model Brown-Rot Fungus Postia placenta SB12.</title>
        <authorList>
            <consortium name="DOE Joint Genome Institute"/>
            <person name="Gaskell J."/>
            <person name="Kersten P."/>
            <person name="Larrondo L.F."/>
            <person name="Canessa P."/>
            <person name="Martinez D."/>
            <person name="Hibbett D."/>
            <person name="Schmoll M."/>
            <person name="Kubicek C.P."/>
            <person name="Martinez A.T."/>
            <person name="Yadav J."/>
            <person name="Master E."/>
            <person name="Magnuson J.K."/>
            <person name="James T."/>
            <person name="Yaver D."/>
            <person name="Berka R."/>
            <person name="Labutti K."/>
            <person name="Lipzen A."/>
            <person name="Aerts A."/>
            <person name="Barry K."/>
            <person name="Henrissat B."/>
            <person name="Blanchette R."/>
            <person name="Grigoriev I."/>
            <person name="Cullen D."/>
        </authorList>
    </citation>
    <scope>NUCLEOTIDE SEQUENCE [LARGE SCALE GENOMIC DNA]</scope>
    <source>
        <strain evidence="3 4">MAD-698-R-SB12</strain>
    </source>
</reference>
<feature type="compositionally biased region" description="Basic and acidic residues" evidence="1">
    <location>
        <begin position="178"/>
        <end position="192"/>
    </location>
</feature>
<evidence type="ECO:0000256" key="1">
    <source>
        <dbReference type="SAM" id="MobiDB-lite"/>
    </source>
</evidence>
<proteinExistence type="predicted"/>
<evidence type="ECO:0000313" key="4">
    <source>
        <dbReference type="Proteomes" id="UP000194127"/>
    </source>
</evidence>
<dbReference type="GeneID" id="36323482"/>
<keyword evidence="4" id="KW-1185">Reference proteome</keyword>
<feature type="transmembrane region" description="Helical" evidence="2">
    <location>
        <begin position="143"/>
        <end position="164"/>
    </location>
</feature>
<accession>A0A1X6N8U3</accession>
<gene>
    <name evidence="3" type="ORF">POSPLADRAFT_1044418</name>
</gene>
<feature type="transmembrane region" description="Helical" evidence="2">
    <location>
        <begin position="112"/>
        <end position="131"/>
    </location>
</feature>
<evidence type="ECO:0000256" key="2">
    <source>
        <dbReference type="SAM" id="Phobius"/>
    </source>
</evidence>
<protein>
    <submittedName>
        <fullName evidence="3">Uncharacterized protein</fullName>
    </submittedName>
</protein>
<keyword evidence="2" id="KW-0472">Membrane</keyword>
<dbReference type="EMBL" id="KZ110593">
    <property type="protein sequence ID" value="OSX64994.1"/>
    <property type="molecule type" value="Genomic_DNA"/>
</dbReference>
<sequence>MAEERAATGPEQVLEYELMKESAITMRENSDSETSPPETAYALITVVALPSVIGTDDLWIARMNTIDEDDAKERPSSLDQPPTSLTAHALLIFLLFTMIADPTGRATEGALITFHILAILVLCAQAVHFVLRRKNRGPEPRVTFMFALVVGFISTPVMTVGIAYREMKNMPDIHRITPFTHDLESGGRETRVRRTAPRSQGIRPLVLPSEKPQQPQPVYYG</sequence>
<name>A0A1X6N8U3_9APHY</name>
<dbReference type="AlphaFoldDB" id="A0A1X6N8U3"/>
<dbReference type="OrthoDB" id="10272299at2759"/>